<dbReference type="GO" id="GO:0004558">
    <property type="term" value="F:alpha-1,4-glucosidase activity"/>
    <property type="evidence" value="ECO:0007669"/>
    <property type="project" value="TreeGrafter"/>
</dbReference>
<feature type="domain" description="P-type" evidence="10">
    <location>
        <begin position="27"/>
        <end position="75"/>
    </location>
</feature>
<organism evidence="11 12">
    <name type="scientific">Calicophoron daubneyi</name>
    <name type="common">Rumen fluke</name>
    <name type="synonym">Paramphistomum daubneyi</name>
    <dbReference type="NCBI Taxonomy" id="300641"/>
    <lineage>
        <taxon>Eukaryota</taxon>
        <taxon>Metazoa</taxon>
        <taxon>Spiralia</taxon>
        <taxon>Lophotrochozoa</taxon>
        <taxon>Platyhelminthes</taxon>
        <taxon>Trematoda</taxon>
        <taxon>Digenea</taxon>
        <taxon>Plagiorchiida</taxon>
        <taxon>Pronocephalata</taxon>
        <taxon>Paramphistomoidea</taxon>
        <taxon>Paramphistomidae</taxon>
        <taxon>Calicophoron</taxon>
    </lineage>
</organism>
<accession>A0AAV2TIV8</accession>
<feature type="signal peptide" evidence="9">
    <location>
        <begin position="1"/>
        <end position="22"/>
    </location>
</feature>
<dbReference type="EMBL" id="CAXLJL010000379">
    <property type="protein sequence ID" value="CAL5137318.1"/>
    <property type="molecule type" value="Genomic_DNA"/>
</dbReference>
<dbReference type="Pfam" id="PF00088">
    <property type="entry name" value="Trefoil"/>
    <property type="match status" value="1"/>
</dbReference>
<evidence type="ECO:0000259" key="10">
    <source>
        <dbReference type="PROSITE" id="PS51448"/>
    </source>
</evidence>
<dbReference type="PROSITE" id="PS51448">
    <property type="entry name" value="P_TREFOIL_2"/>
    <property type="match status" value="1"/>
</dbReference>
<dbReference type="Pfam" id="PF01055">
    <property type="entry name" value="Glyco_hydro_31_2nd"/>
    <property type="match status" value="1"/>
</dbReference>
<dbReference type="SUPFAM" id="SSF74650">
    <property type="entry name" value="Galactose mutarotase-like"/>
    <property type="match status" value="1"/>
</dbReference>
<dbReference type="GO" id="GO:0030246">
    <property type="term" value="F:carbohydrate binding"/>
    <property type="evidence" value="ECO:0007669"/>
    <property type="project" value="InterPro"/>
</dbReference>
<dbReference type="InterPro" id="IPR044913">
    <property type="entry name" value="P_trefoil_dom_sf"/>
</dbReference>
<dbReference type="GO" id="GO:0012505">
    <property type="term" value="C:endomembrane system"/>
    <property type="evidence" value="ECO:0007669"/>
    <property type="project" value="UniProtKB-SubCell"/>
</dbReference>
<comment type="caution">
    <text evidence="7">Lacks conserved residue(s) required for the propagation of feature annotation.</text>
</comment>
<keyword evidence="9" id="KW-0732">Signal</keyword>
<dbReference type="Gene3D" id="4.10.110.10">
    <property type="entry name" value="Spasmolytic Protein, domain 1"/>
    <property type="match status" value="1"/>
</dbReference>
<dbReference type="InterPro" id="IPR017853">
    <property type="entry name" value="GH"/>
</dbReference>
<dbReference type="GO" id="GO:0005975">
    <property type="term" value="P:carbohydrate metabolic process"/>
    <property type="evidence" value="ECO:0007669"/>
    <property type="project" value="InterPro"/>
</dbReference>
<dbReference type="PROSITE" id="PS00025">
    <property type="entry name" value="P_TREFOIL_1"/>
    <property type="match status" value="1"/>
</dbReference>
<dbReference type="InterPro" id="IPR030459">
    <property type="entry name" value="Glyco_hydro_31_CS"/>
</dbReference>
<dbReference type="SUPFAM" id="SSF57492">
    <property type="entry name" value="Trefoil"/>
    <property type="match status" value="1"/>
</dbReference>
<dbReference type="InterPro" id="IPR013780">
    <property type="entry name" value="Glyco_hydro_b"/>
</dbReference>
<dbReference type="InterPro" id="IPR000322">
    <property type="entry name" value="Glyco_hydro_31_TIM"/>
</dbReference>
<evidence type="ECO:0000256" key="3">
    <source>
        <dbReference type="ARBA" id="ARBA00022801"/>
    </source>
</evidence>
<dbReference type="Pfam" id="PF21365">
    <property type="entry name" value="Glyco_hydro_31_3rd"/>
    <property type="match status" value="1"/>
</dbReference>
<dbReference type="PANTHER" id="PTHR22762">
    <property type="entry name" value="ALPHA-GLUCOSIDASE"/>
    <property type="match status" value="1"/>
</dbReference>
<keyword evidence="6 8" id="KW-0326">Glycosidase</keyword>
<dbReference type="Proteomes" id="UP001497525">
    <property type="component" value="Unassembled WGS sequence"/>
</dbReference>
<evidence type="ECO:0000256" key="8">
    <source>
        <dbReference type="RuleBase" id="RU361185"/>
    </source>
</evidence>
<dbReference type="CDD" id="cd06602">
    <property type="entry name" value="GH31_MGAM_SI_GAA"/>
    <property type="match status" value="1"/>
</dbReference>
<dbReference type="SMART" id="SM00018">
    <property type="entry name" value="PD"/>
    <property type="match status" value="1"/>
</dbReference>
<dbReference type="CDD" id="cd00111">
    <property type="entry name" value="Trefoil"/>
    <property type="match status" value="1"/>
</dbReference>
<dbReference type="Gene3D" id="2.60.40.1760">
    <property type="entry name" value="glycosyl hydrolase (family 31)"/>
    <property type="match status" value="1"/>
</dbReference>
<name>A0AAV2TIV8_CALDB</name>
<dbReference type="InterPro" id="IPR030458">
    <property type="entry name" value="Glyco_hydro_31_AS"/>
</dbReference>
<dbReference type="Gene3D" id="3.20.20.80">
    <property type="entry name" value="Glycosidases"/>
    <property type="match status" value="1"/>
</dbReference>
<dbReference type="CDD" id="cd14752">
    <property type="entry name" value="GH31_N"/>
    <property type="match status" value="1"/>
</dbReference>
<dbReference type="AlphaFoldDB" id="A0AAV2TIV8"/>
<comment type="similarity">
    <text evidence="2 8">Belongs to the glycosyl hydrolase 31 family.</text>
</comment>
<reference evidence="11" key="1">
    <citation type="submission" date="2024-06" db="EMBL/GenBank/DDBJ databases">
        <authorList>
            <person name="Liu X."/>
            <person name="Lenzi L."/>
            <person name="Haldenby T S."/>
            <person name="Uol C."/>
        </authorList>
    </citation>
    <scope>NUCLEOTIDE SEQUENCE</scope>
</reference>
<evidence type="ECO:0000256" key="1">
    <source>
        <dbReference type="ARBA" id="ARBA00004308"/>
    </source>
</evidence>
<feature type="chain" id="PRO_5043774656" description="P-type domain-containing protein" evidence="9">
    <location>
        <begin position="23"/>
        <end position="905"/>
    </location>
</feature>
<dbReference type="PROSITE" id="PS00129">
    <property type="entry name" value="GLYCOSYL_HYDROL_F31_1"/>
    <property type="match status" value="1"/>
</dbReference>
<proteinExistence type="inferred from homology"/>
<evidence type="ECO:0000256" key="9">
    <source>
        <dbReference type="SAM" id="SignalP"/>
    </source>
</evidence>
<evidence type="ECO:0000256" key="5">
    <source>
        <dbReference type="ARBA" id="ARBA00023157"/>
    </source>
</evidence>
<evidence type="ECO:0000256" key="4">
    <source>
        <dbReference type="ARBA" id="ARBA00023136"/>
    </source>
</evidence>
<dbReference type="InterPro" id="IPR000519">
    <property type="entry name" value="P_trefoil_dom"/>
</dbReference>
<evidence type="ECO:0000256" key="6">
    <source>
        <dbReference type="ARBA" id="ARBA00023295"/>
    </source>
</evidence>
<evidence type="ECO:0000256" key="2">
    <source>
        <dbReference type="ARBA" id="ARBA00007806"/>
    </source>
</evidence>
<keyword evidence="3 8" id="KW-0378">Hydrolase</keyword>
<dbReference type="InterPro" id="IPR017957">
    <property type="entry name" value="P_trefoil_CS"/>
</dbReference>
<evidence type="ECO:0000313" key="11">
    <source>
        <dbReference type="EMBL" id="CAL5137318.1"/>
    </source>
</evidence>
<protein>
    <recommendedName>
        <fullName evidence="10">P-type domain-containing protein</fullName>
    </recommendedName>
</protein>
<dbReference type="Gene3D" id="2.60.40.1180">
    <property type="entry name" value="Golgi alpha-mannosidase II"/>
    <property type="match status" value="2"/>
</dbReference>
<gene>
    <name evidence="11" type="ORF">CDAUBV1_LOCUS11643</name>
</gene>
<dbReference type="InterPro" id="IPR011013">
    <property type="entry name" value="Gal_mutarotase_sf_dom"/>
</dbReference>
<keyword evidence="4" id="KW-0472">Membrane</keyword>
<evidence type="ECO:0000256" key="7">
    <source>
        <dbReference type="PROSITE-ProRule" id="PRU00779"/>
    </source>
</evidence>
<dbReference type="SUPFAM" id="SSF51445">
    <property type="entry name" value="(Trans)glycosidases"/>
    <property type="match status" value="1"/>
</dbReference>
<keyword evidence="5" id="KW-1015">Disulfide bond</keyword>
<dbReference type="SUPFAM" id="SSF51011">
    <property type="entry name" value="Glycosyl hydrolase domain"/>
    <property type="match status" value="1"/>
</dbReference>
<sequence>MLRVTFLLVFFGLICHRDQAGAFTDQIQCESITNVERLDCYPQEGASQERCLAKGCCWSARNSNNPEVPMCYFPRGYPAYSVTSILQTSRGYIADLTKTRQIYIPNEFTQIRAEVRHETKTRLRIRITAPANGDRWEPPIPLGEPDTKPPEATDYKVELSKSPFGLTIKRSGEHEDILLDSSGYFATSFIFADQFLQMTFRLHTNRGFCPGETQTSFPHPLNKWLRVGFWARDDPPSDDNNLYGVHNFFMGLNHDGTSFGLFLLNSNAQEIALTPLPAITYRSIGGILDFFVFTGPKPADVITQYYDLIGHPPVPPYWSLGFHLCRYGYESLDAVRDVLKRNLAAGIPIDAQWLDIDYKDAWRAWTVNEKKFGGLGKFVSEELHNVYGIKSVLIVDPGISCASGLDYLPYSSGLKLGVFINDSRTHQPLAGSVWPGETVFPDFSHPNAEKWWYDSASQFHKTVPFDGLWIDMNEPASFVAGSTTGCPNNNPLDSPAFVPSILDRALYAKTVCPSALHYDTTHYNRHNLYGYDHARVTRRTMERLFPGKRSFILTRSTFAGSGRYAAHWTGDNFASWEDMRKSIAQLINFNRFGIPMVGADICGFLGDTSEELCVRWSQLGAFYPFARNHNGLGAVAQDPAAWKPEATNAILDALKLRYFLIPYYYSLLFRAHLNGTTVIRALSFEYPEDLGTHRINAQFMVGSCILVTPVLDEGRSGVDGYVPEGEWINLSTGAREISEGEDKHFKAPLSVIPILVRSGCIIPMQAVPESTTFGRKKGIGLFVVLSTVDDGSGAADHSPTASGELFWDDGESDPLNYVHLQFSVKGRQLTIDPTPSASDTLRKLDPKETVLKFVLINGITKTPSYVLVNNEPAEFTHEKELQTVRIVCPAHMTFTTKSAITWGFA</sequence>
<comment type="subcellular location">
    <subcellularLocation>
        <location evidence="1">Endomembrane system</location>
    </subcellularLocation>
</comment>
<dbReference type="InterPro" id="IPR048395">
    <property type="entry name" value="Glyco_hydro_31_C"/>
</dbReference>
<dbReference type="PROSITE" id="PS00707">
    <property type="entry name" value="GLYCOSYL_HYDROL_F31_2"/>
    <property type="match status" value="1"/>
</dbReference>
<comment type="caution">
    <text evidence="11">The sequence shown here is derived from an EMBL/GenBank/DDBJ whole genome shotgun (WGS) entry which is preliminary data.</text>
</comment>
<evidence type="ECO:0000313" key="12">
    <source>
        <dbReference type="Proteomes" id="UP001497525"/>
    </source>
</evidence>
<dbReference type="PANTHER" id="PTHR22762:SF131">
    <property type="entry name" value="GLYCOSIDE HYDROLASE FAMILY 31 N-TERMINAL DOMAIN-CONTAINING PROTEIN"/>
    <property type="match status" value="1"/>
</dbReference>